<gene>
    <name evidence="1" type="ORF">JI746_21400</name>
</gene>
<evidence type="ECO:0000313" key="2">
    <source>
        <dbReference type="Proteomes" id="UP000622707"/>
    </source>
</evidence>
<sequence length="351" mass="38449">MPHINSAYFFDLNPGAQLSDLARSKFESLPKEVQENVTAALARLAPGDQSGFVEVLRSGAVQAHCEKQVSLKDAESIPGLDASDACYLREAGHESGTLTYYALAQYGVVCAGVRLTAAPMSAVELEDHFPALEQILDTYIYDVERGRIPRLQTESEMKKLAAEAESAGWTVRSLHWADREGSRLTKDFSHVEPGLELVLRTSYEDHDRDVLAFTEFTLAGKALEFQDINVHATIFGALREGMAKADEFVAHRLGEVKARVAADKEAALVEVVPSYSVRATSRADVTGVYRASAQLRRGDEILQRKEFAHPVRDEAVKLAVAAVRKAVATGAELSAEAKPARARFRHKGAER</sequence>
<dbReference type="Proteomes" id="UP000622707">
    <property type="component" value="Unassembled WGS sequence"/>
</dbReference>
<proteinExistence type="predicted"/>
<dbReference type="RefSeq" id="WP_201692319.1">
    <property type="nucleotide sequence ID" value="NZ_JAEQND010000013.1"/>
</dbReference>
<reference evidence="1 2" key="1">
    <citation type="journal article" date="2017" name="Int. J. Syst. Evol. Microbiol.">
        <title>Ramlibacter alkalitolerans sp. nov., alkali-tolerant bacterium isolated from soil of ginseng.</title>
        <authorList>
            <person name="Lee D.H."/>
            <person name="Cha C.J."/>
        </authorList>
    </citation>
    <scope>NUCLEOTIDE SEQUENCE [LARGE SCALE GENOMIC DNA]</scope>
    <source>
        <strain evidence="1 2">KACC 19305</strain>
    </source>
</reference>
<organism evidence="1 2">
    <name type="scientific">Ramlibacter alkalitolerans</name>
    <dbReference type="NCBI Taxonomy" id="2039631"/>
    <lineage>
        <taxon>Bacteria</taxon>
        <taxon>Pseudomonadati</taxon>
        <taxon>Pseudomonadota</taxon>
        <taxon>Betaproteobacteria</taxon>
        <taxon>Burkholderiales</taxon>
        <taxon>Comamonadaceae</taxon>
        <taxon>Ramlibacter</taxon>
    </lineage>
</organism>
<keyword evidence="2" id="KW-1185">Reference proteome</keyword>
<dbReference type="EMBL" id="JAEQND010000013">
    <property type="protein sequence ID" value="MBL0427685.1"/>
    <property type="molecule type" value="Genomic_DNA"/>
</dbReference>
<name>A0ABS1JTS7_9BURK</name>
<protein>
    <submittedName>
        <fullName evidence="1">Uncharacterized protein</fullName>
    </submittedName>
</protein>
<evidence type="ECO:0000313" key="1">
    <source>
        <dbReference type="EMBL" id="MBL0427685.1"/>
    </source>
</evidence>
<comment type="caution">
    <text evidence="1">The sequence shown here is derived from an EMBL/GenBank/DDBJ whole genome shotgun (WGS) entry which is preliminary data.</text>
</comment>
<accession>A0ABS1JTS7</accession>